<protein>
    <recommendedName>
        <fullName evidence="4">Secreted protein</fullName>
    </recommendedName>
</protein>
<name>A0ABV2NW03_9CORY</name>
<reference evidence="2 3" key="1">
    <citation type="submission" date="2024-06" db="EMBL/GenBank/DDBJ databases">
        <title>Sequencing the genomes of 1000 actinobacteria strains.</title>
        <authorList>
            <person name="Klenk H.-P."/>
        </authorList>
    </citation>
    <scope>NUCLEOTIDE SEQUENCE [LARGE SCALE GENOMIC DNA]</scope>
    <source>
        <strain evidence="2 3">DSM 44265</strain>
    </source>
</reference>
<evidence type="ECO:0008006" key="4">
    <source>
        <dbReference type="Google" id="ProtNLM"/>
    </source>
</evidence>
<keyword evidence="3" id="KW-1185">Reference proteome</keyword>
<feature type="transmembrane region" description="Helical" evidence="1">
    <location>
        <begin position="6"/>
        <end position="29"/>
    </location>
</feature>
<evidence type="ECO:0000256" key="1">
    <source>
        <dbReference type="SAM" id="Phobius"/>
    </source>
</evidence>
<keyword evidence="1" id="KW-0472">Membrane</keyword>
<dbReference type="EMBL" id="JBEPNZ010000001">
    <property type="protein sequence ID" value="MET3943765.1"/>
    <property type="molecule type" value="Genomic_DNA"/>
</dbReference>
<evidence type="ECO:0000313" key="2">
    <source>
        <dbReference type="EMBL" id="MET3943765.1"/>
    </source>
</evidence>
<keyword evidence="1" id="KW-0812">Transmembrane</keyword>
<keyword evidence="1" id="KW-1133">Transmembrane helix</keyword>
<gene>
    <name evidence="2" type="ORF">JOF50_000564</name>
</gene>
<organism evidence="2 3">
    <name type="scientific">Corynebacterium mucifaciens</name>
    <dbReference type="NCBI Taxonomy" id="57171"/>
    <lineage>
        <taxon>Bacteria</taxon>
        <taxon>Bacillati</taxon>
        <taxon>Actinomycetota</taxon>
        <taxon>Actinomycetes</taxon>
        <taxon>Mycobacteriales</taxon>
        <taxon>Corynebacteriaceae</taxon>
        <taxon>Corynebacterium</taxon>
    </lineage>
</organism>
<sequence>MNIALGEILIMLAVVGVFAAPFVLIWWIVRAVTKK</sequence>
<accession>A0ABV2NW03</accession>
<comment type="caution">
    <text evidence="2">The sequence shown here is derived from an EMBL/GenBank/DDBJ whole genome shotgun (WGS) entry which is preliminary data.</text>
</comment>
<dbReference type="Proteomes" id="UP001549139">
    <property type="component" value="Unassembled WGS sequence"/>
</dbReference>
<evidence type="ECO:0000313" key="3">
    <source>
        <dbReference type="Proteomes" id="UP001549139"/>
    </source>
</evidence>
<proteinExistence type="predicted"/>